<keyword evidence="8" id="KW-0464">Manganese</keyword>
<comment type="similarity">
    <text evidence="1 8">Belongs to the SELO family.</text>
</comment>
<feature type="binding site" evidence="8">
    <location>
        <position position="180"/>
    </location>
    <ligand>
        <name>ATP</name>
        <dbReference type="ChEBI" id="CHEBI:30616"/>
    </ligand>
</feature>
<dbReference type="NCBIfam" id="NF000658">
    <property type="entry name" value="PRK00029.1"/>
    <property type="match status" value="1"/>
</dbReference>
<keyword evidence="3 8" id="KW-0548">Nucleotidyltransferase</keyword>
<dbReference type="EMBL" id="QZDH01000006">
    <property type="protein sequence ID" value="RJL54388.1"/>
    <property type="molecule type" value="Genomic_DNA"/>
</dbReference>
<dbReference type="InterPro" id="IPR003846">
    <property type="entry name" value="SelO"/>
</dbReference>
<evidence type="ECO:0000256" key="2">
    <source>
        <dbReference type="ARBA" id="ARBA00022679"/>
    </source>
</evidence>
<feature type="binding site" evidence="8">
    <location>
        <position position="259"/>
    </location>
    <ligand>
        <name>ATP</name>
        <dbReference type="ChEBI" id="CHEBI:30616"/>
    </ligand>
</feature>
<comment type="catalytic activity">
    <reaction evidence="8">
        <text>L-seryl-[protein] + UTP = O-(5'-uridylyl)-L-seryl-[protein] + diphosphate</text>
        <dbReference type="Rhea" id="RHEA:64604"/>
        <dbReference type="Rhea" id="RHEA-COMP:9863"/>
        <dbReference type="Rhea" id="RHEA-COMP:16635"/>
        <dbReference type="ChEBI" id="CHEBI:29999"/>
        <dbReference type="ChEBI" id="CHEBI:33019"/>
        <dbReference type="ChEBI" id="CHEBI:46398"/>
        <dbReference type="ChEBI" id="CHEBI:156051"/>
    </reaction>
</comment>
<evidence type="ECO:0000256" key="6">
    <source>
        <dbReference type="ARBA" id="ARBA00022840"/>
    </source>
</evidence>
<dbReference type="PANTHER" id="PTHR32057:SF14">
    <property type="entry name" value="PROTEIN ADENYLYLTRANSFERASE SELO, MITOCHONDRIAL"/>
    <property type="match status" value="1"/>
</dbReference>
<comment type="catalytic activity">
    <reaction evidence="8">
        <text>L-seryl-[protein] + ATP = 3-O-(5'-adenylyl)-L-seryl-[protein] + diphosphate</text>
        <dbReference type="Rhea" id="RHEA:58120"/>
        <dbReference type="Rhea" id="RHEA-COMP:9863"/>
        <dbReference type="Rhea" id="RHEA-COMP:15073"/>
        <dbReference type="ChEBI" id="CHEBI:29999"/>
        <dbReference type="ChEBI" id="CHEBI:30616"/>
        <dbReference type="ChEBI" id="CHEBI:33019"/>
        <dbReference type="ChEBI" id="CHEBI:142516"/>
        <dbReference type="EC" id="2.7.7.108"/>
    </reaction>
</comment>
<keyword evidence="6 8" id="KW-0067">ATP-binding</keyword>
<gene>
    <name evidence="8" type="primary">ydiU</name>
    <name evidence="8" type="synonym">selO</name>
    <name evidence="9" type="ORF">D5071_03360</name>
</gene>
<feature type="active site" description="Proton acceptor" evidence="8">
    <location>
        <position position="249"/>
    </location>
</feature>
<keyword evidence="7 8" id="KW-0460">Magnesium</keyword>
<evidence type="ECO:0000256" key="3">
    <source>
        <dbReference type="ARBA" id="ARBA00022695"/>
    </source>
</evidence>
<dbReference type="GO" id="GO:0000287">
    <property type="term" value="F:magnesium ion binding"/>
    <property type="evidence" value="ECO:0007669"/>
    <property type="project" value="UniProtKB-UniRule"/>
</dbReference>
<evidence type="ECO:0000256" key="1">
    <source>
        <dbReference type="ARBA" id="ARBA00009747"/>
    </source>
</evidence>
<feature type="binding site" evidence="8">
    <location>
        <position position="122"/>
    </location>
    <ligand>
        <name>ATP</name>
        <dbReference type="ChEBI" id="CHEBI:30616"/>
    </ligand>
</feature>
<dbReference type="GO" id="GO:0070733">
    <property type="term" value="F:AMPylase activity"/>
    <property type="evidence" value="ECO:0007669"/>
    <property type="project" value="UniProtKB-EC"/>
</dbReference>
<dbReference type="AlphaFoldDB" id="A0A419B0K0"/>
<feature type="binding site" evidence="8">
    <location>
        <position position="250"/>
    </location>
    <ligand>
        <name>Mg(2+)</name>
        <dbReference type="ChEBI" id="CHEBI:18420"/>
    </ligand>
</feature>
<accession>A0A419B0K0</accession>
<dbReference type="Pfam" id="PF02696">
    <property type="entry name" value="SelO"/>
    <property type="match status" value="1"/>
</dbReference>
<evidence type="ECO:0000256" key="8">
    <source>
        <dbReference type="HAMAP-Rule" id="MF_00692"/>
    </source>
</evidence>
<sequence length="483" mass="55410">MQQTPLFKNHYFHQLPGFYTALQPTPLYGARLLYHSEGLAAELGLSSDWFTPKQDAVWSGERLLSGMEPLAQVYSGHQFGAWAGQLGDGRGILLGEQQLPDGRSMDWYLKGAGMTPYSRMGDGRAVLRSAIREFLASEAMHHLGIPTTRALTIVTSTHPVQREQEEKGAMLLRVAESHVRFGHFEHFYYRREPEKVRQLAEYVIARHWPQWENDEHRYELWFGDVVERTARLITHWQAVGFAHGVMNTDNMSILGLTIDYGPYGFLDAYQPGFICNHSDHRGRYAFDNQPAVGLWNLHRLAQALSGLMDTETLERALARYELALMQHYGTLMRAKLGLFTASAEDNDVLVGLLRLMQQEGSDYTRTFRLLADSEKQASHSPLRDEFIDRTAFDSWFATYRQRLMQEEQGDEERRRLMNATNPKYILRNYLAQMAIERAENDDISVLARLHQTLCQPFDEQPDKNDLAALPPEWGKHLEISCSS</sequence>
<feature type="binding site" evidence="8">
    <location>
        <position position="87"/>
    </location>
    <ligand>
        <name>ATP</name>
        <dbReference type="ChEBI" id="CHEBI:30616"/>
    </ligand>
</feature>
<comment type="catalytic activity">
    <reaction evidence="8">
        <text>L-tyrosyl-[protein] + UTP = O-(5'-uridylyl)-L-tyrosyl-[protein] + diphosphate</text>
        <dbReference type="Rhea" id="RHEA:83887"/>
        <dbReference type="Rhea" id="RHEA-COMP:10136"/>
        <dbReference type="Rhea" id="RHEA-COMP:20238"/>
        <dbReference type="ChEBI" id="CHEBI:33019"/>
        <dbReference type="ChEBI" id="CHEBI:46398"/>
        <dbReference type="ChEBI" id="CHEBI:46858"/>
        <dbReference type="ChEBI" id="CHEBI:90602"/>
    </reaction>
</comment>
<protein>
    <recommendedName>
        <fullName evidence="8">Protein nucleotidyltransferase YdiU</fullName>
        <ecNumber evidence="8">2.7.7.-</ecNumber>
    </recommendedName>
    <alternativeName>
        <fullName evidence="8">Protein adenylyltransferase YdiU</fullName>
        <ecNumber evidence="8">2.7.7.108</ecNumber>
    </alternativeName>
    <alternativeName>
        <fullName evidence="8">Protein uridylyltransferase YdiU</fullName>
        <ecNumber evidence="8">2.7.7.-</ecNumber>
    </alternativeName>
</protein>
<organism evidence="9 10">
    <name type="scientific">Pectobacterium carotovorum</name>
    <name type="common">Erwinia carotovora</name>
    <dbReference type="NCBI Taxonomy" id="554"/>
    <lineage>
        <taxon>Bacteria</taxon>
        <taxon>Pseudomonadati</taxon>
        <taxon>Pseudomonadota</taxon>
        <taxon>Gammaproteobacteria</taxon>
        <taxon>Enterobacterales</taxon>
        <taxon>Pectobacteriaceae</taxon>
        <taxon>Pectobacterium</taxon>
    </lineage>
</organism>
<comment type="cofactor">
    <cofactor evidence="8">
        <name>Mg(2+)</name>
        <dbReference type="ChEBI" id="CHEBI:18420"/>
    </cofactor>
    <cofactor evidence="8">
        <name>Mn(2+)</name>
        <dbReference type="ChEBI" id="CHEBI:29035"/>
    </cofactor>
</comment>
<evidence type="ECO:0000313" key="10">
    <source>
        <dbReference type="Proteomes" id="UP000283655"/>
    </source>
</evidence>
<dbReference type="Proteomes" id="UP000283655">
    <property type="component" value="Unassembled WGS sequence"/>
</dbReference>
<feature type="binding site" evidence="8">
    <location>
        <position position="173"/>
    </location>
    <ligand>
        <name>ATP</name>
        <dbReference type="ChEBI" id="CHEBI:30616"/>
    </ligand>
</feature>
<keyword evidence="4 8" id="KW-0479">Metal-binding</keyword>
<reference evidence="9 10" key="1">
    <citation type="submission" date="2018-09" db="EMBL/GenBank/DDBJ databases">
        <title>Phylogenetic diversity of Pectobacterium and Dickeya strains causing blackleg disease of potato in Morocco.</title>
        <authorList>
            <person name="Oulghazi S."/>
            <person name="Moumni M."/>
            <person name="Faure D."/>
        </authorList>
    </citation>
    <scope>NUCLEOTIDE SEQUENCE [LARGE SCALE GENOMIC DNA]</scope>
    <source>
        <strain evidence="9 10">S1.15.11.2D</strain>
    </source>
</reference>
<dbReference type="GO" id="GO:0005524">
    <property type="term" value="F:ATP binding"/>
    <property type="evidence" value="ECO:0007669"/>
    <property type="project" value="UniProtKB-UniRule"/>
</dbReference>
<evidence type="ECO:0000313" key="9">
    <source>
        <dbReference type="EMBL" id="RJL54388.1"/>
    </source>
</evidence>
<evidence type="ECO:0000256" key="5">
    <source>
        <dbReference type="ARBA" id="ARBA00022741"/>
    </source>
</evidence>
<feature type="binding site" evidence="8">
    <location>
        <position position="123"/>
    </location>
    <ligand>
        <name>ATP</name>
        <dbReference type="ChEBI" id="CHEBI:30616"/>
    </ligand>
</feature>
<proteinExistence type="inferred from homology"/>
<comment type="catalytic activity">
    <reaction evidence="8">
        <text>L-threonyl-[protein] + ATP = 3-O-(5'-adenylyl)-L-threonyl-[protein] + diphosphate</text>
        <dbReference type="Rhea" id="RHEA:54292"/>
        <dbReference type="Rhea" id="RHEA-COMP:11060"/>
        <dbReference type="Rhea" id="RHEA-COMP:13847"/>
        <dbReference type="ChEBI" id="CHEBI:30013"/>
        <dbReference type="ChEBI" id="CHEBI:30616"/>
        <dbReference type="ChEBI" id="CHEBI:33019"/>
        <dbReference type="ChEBI" id="CHEBI:138113"/>
        <dbReference type="EC" id="2.7.7.108"/>
    </reaction>
</comment>
<comment type="catalytic activity">
    <reaction evidence="8">
        <text>L-tyrosyl-[protein] + ATP = O-(5'-adenylyl)-L-tyrosyl-[protein] + diphosphate</text>
        <dbReference type="Rhea" id="RHEA:54288"/>
        <dbReference type="Rhea" id="RHEA-COMP:10136"/>
        <dbReference type="Rhea" id="RHEA-COMP:13846"/>
        <dbReference type="ChEBI" id="CHEBI:30616"/>
        <dbReference type="ChEBI" id="CHEBI:33019"/>
        <dbReference type="ChEBI" id="CHEBI:46858"/>
        <dbReference type="ChEBI" id="CHEBI:83624"/>
        <dbReference type="EC" id="2.7.7.108"/>
    </reaction>
</comment>
<dbReference type="HAMAP" id="MF_00692">
    <property type="entry name" value="SelO"/>
    <property type="match status" value="1"/>
</dbReference>
<dbReference type="PANTHER" id="PTHR32057">
    <property type="entry name" value="PROTEIN ADENYLYLTRANSFERASE SELO, MITOCHONDRIAL"/>
    <property type="match status" value="1"/>
</dbReference>
<dbReference type="RefSeq" id="WP_119872829.1">
    <property type="nucleotide sequence ID" value="NZ_QZDH01000006.1"/>
</dbReference>
<feature type="binding site" evidence="8">
    <location>
        <position position="89"/>
    </location>
    <ligand>
        <name>ATP</name>
        <dbReference type="ChEBI" id="CHEBI:30616"/>
    </ligand>
</feature>
<evidence type="ECO:0000256" key="7">
    <source>
        <dbReference type="ARBA" id="ARBA00022842"/>
    </source>
</evidence>
<dbReference type="EC" id="2.7.7.-" evidence="8"/>
<feature type="binding site" evidence="8">
    <location>
        <position position="110"/>
    </location>
    <ligand>
        <name>ATP</name>
        <dbReference type="ChEBI" id="CHEBI:30616"/>
    </ligand>
</feature>
<dbReference type="GO" id="GO:0030145">
    <property type="term" value="F:manganese ion binding"/>
    <property type="evidence" value="ECO:0007669"/>
    <property type="project" value="UniProtKB-UniRule"/>
</dbReference>
<comment type="caution">
    <text evidence="9">The sequence shown here is derived from an EMBL/GenBank/DDBJ whole genome shotgun (WGS) entry which is preliminary data.</text>
</comment>
<keyword evidence="5 8" id="KW-0547">Nucleotide-binding</keyword>
<keyword evidence="2 8" id="KW-0808">Transferase</keyword>
<name>A0A419B0K0_PECCA</name>
<comment type="catalytic activity">
    <reaction evidence="8">
        <text>L-histidyl-[protein] + UTP = N(tele)-(5'-uridylyl)-L-histidyl-[protein] + diphosphate</text>
        <dbReference type="Rhea" id="RHEA:83891"/>
        <dbReference type="Rhea" id="RHEA-COMP:9745"/>
        <dbReference type="Rhea" id="RHEA-COMP:20239"/>
        <dbReference type="ChEBI" id="CHEBI:29979"/>
        <dbReference type="ChEBI" id="CHEBI:33019"/>
        <dbReference type="ChEBI" id="CHEBI:46398"/>
        <dbReference type="ChEBI" id="CHEBI:233474"/>
    </reaction>
</comment>
<dbReference type="EC" id="2.7.7.108" evidence="8"/>
<feature type="binding site" evidence="8">
    <location>
        <position position="259"/>
    </location>
    <ligand>
        <name>Mg(2+)</name>
        <dbReference type="ChEBI" id="CHEBI:18420"/>
    </ligand>
</feature>
<feature type="binding site" evidence="8">
    <location>
        <position position="90"/>
    </location>
    <ligand>
        <name>ATP</name>
        <dbReference type="ChEBI" id="CHEBI:30616"/>
    </ligand>
</feature>
<evidence type="ECO:0000256" key="4">
    <source>
        <dbReference type="ARBA" id="ARBA00022723"/>
    </source>
</evidence>
<comment type="function">
    <text evidence="8">Nucleotidyltransferase involved in the post-translational modification of proteins. It can catalyze the addition of adenosine monophosphate (AMP) or uridine monophosphate (UMP) to a protein, resulting in modifications known as AMPylation and UMPylation.</text>
</comment>